<reference evidence="1 2" key="1">
    <citation type="submission" date="2022-10" db="EMBL/GenBank/DDBJ databases">
        <title>The complete genomes of actinobacterial strains from the NBC collection.</title>
        <authorList>
            <person name="Joergensen T.S."/>
            <person name="Alvarez Arevalo M."/>
            <person name="Sterndorff E.B."/>
            <person name="Faurdal D."/>
            <person name="Vuksanovic O."/>
            <person name="Mourched A.-S."/>
            <person name="Charusanti P."/>
            <person name="Shaw S."/>
            <person name="Blin K."/>
            <person name="Weber T."/>
        </authorList>
    </citation>
    <scope>NUCLEOTIDE SEQUENCE [LARGE SCALE GENOMIC DNA]</scope>
    <source>
        <strain evidence="1 2">NBC 01809</strain>
    </source>
</reference>
<organism evidence="1 2">
    <name type="scientific">Micromonospora peucetia</name>
    <dbReference type="NCBI Taxonomy" id="47871"/>
    <lineage>
        <taxon>Bacteria</taxon>
        <taxon>Bacillati</taxon>
        <taxon>Actinomycetota</taxon>
        <taxon>Actinomycetes</taxon>
        <taxon>Micromonosporales</taxon>
        <taxon>Micromonosporaceae</taxon>
        <taxon>Micromonospora</taxon>
    </lineage>
</organism>
<accession>A0ABZ1EJU6</accession>
<keyword evidence="2" id="KW-1185">Reference proteome</keyword>
<dbReference type="EMBL" id="CP109071">
    <property type="protein sequence ID" value="WSA34518.1"/>
    <property type="molecule type" value="Genomic_DNA"/>
</dbReference>
<dbReference type="PROSITE" id="PS00962">
    <property type="entry name" value="RIBOSOMAL_S2_1"/>
    <property type="match status" value="1"/>
</dbReference>
<proteinExistence type="predicted"/>
<dbReference type="RefSeq" id="WP_326564524.1">
    <property type="nucleotide sequence ID" value="NZ_CP109071.1"/>
</dbReference>
<dbReference type="InterPro" id="IPR018130">
    <property type="entry name" value="Ribosomal_uS2_CS"/>
</dbReference>
<sequence length="87" mass="9487">MRAVVAALALALLLAAAVYIGEVIGEHRNAADWRTVRAELDALDAALTAIPDDAVEYRQQVAADHRAKRQAAVERLDAYYLDLREAA</sequence>
<gene>
    <name evidence="1" type="ORF">OIE14_10990</name>
</gene>
<evidence type="ECO:0000313" key="2">
    <source>
        <dbReference type="Proteomes" id="UP001334804"/>
    </source>
</evidence>
<dbReference type="Proteomes" id="UP001334804">
    <property type="component" value="Chromosome"/>
</dbReference>
<protein>
    <submittedName>
        <fullName evidence="1">Uncharacterized protein</fullName>
    </submittedName>
</protein>
<name>A0ABZ1EJU6_9ACTN</name>
<evidence type="ECO:0000313" key="1">
    <source>
        <dbReference type="EMBL" id="WSA34518.1"/>
    </source>
</evidence>